<dbReference type="InterPro" id="IPR012341">
    <property type="entry name" value="6hp_glycosidase-like_sf"/>
</dbReference>
<evidence type="ECO:0008006" key="4">
    <source>
        <dbReference type="Google" id="ProtNLM"/>
    </source>
</evidence>
<feature type="region of interest" description="Disordered" evidence="1">
    <location>
        <begin position="53"/>
        <end position="88"/>
    </location>
</feature>
<evidence type="ECO:0000313" key="2">
    <source>
        <dbReference type="EMBL" id="MFC7404242.1"/>
    </source>
</evidence>
<dbReference type="RefSeq" id="WP_382391443.1">
    <property type="nucleotide sequence ID" value="NZ_JBHTCQ010000001.1"/>
</dbReference>
<protein>
    <recommendedName>
        <fullName evidence="4">Glycoside hydrolase family 65</fullName>
    </recommendedName>
</protein>
<sequence length="695" mass="75454">MAIDREALVRRHTVVTTALDPRSPIQVGNGTVAFAVDPTGLQTFPEAYPVPDASGGPPGTLLGTFSQWGWHSTPGPDGGEPPLPRRPYRGPRGEVPYVDAEPSARDDSALDADVRWLRANPHRLDLVRVGFLVDGAAPDREALGPFRQALDLWTGVVTSDVHLAGHHLRVTTACHPDRDALAVRVEPAKPDDGGPDADLAVRLAFPYGSEAWAGGADWTRPDDHRTEVAPRGPGSAVVRRFFDGADRPDHAVAVHAPGAGIETVAPHEVRISGAGALDVVLELVPGSEAPEPPSVQEVLTASAEHWPRFWRSGAALELSGDPRAAELERRAVLSQYLTAIQCSGDLPPQETGLLVNSWRGRFHLEMHYWHAAHFALWGRPELLARSMDFYRRILPAARGTARLQGYAGARWPKQVGPDGRESPSHIGPFLLWQQPHVIHLAELLRRAGWPDADRLGDLVEETARFMADVAEPSPDGYRLGPPLIPAQESYADVRDRVTDPPFELAYWSWALRVAQQWRIRAGLAPEPRWDEVAHGMAPPPVLDGRYAAAVLRSDAGAEPVTVRQDHPSMVYGLGVLPATGLLEPAIVRATLHDVLDDWDWPSTWGWDFPALAMTAARLGEPEVAVDVLLRDVPKNTYLPNGHNHQTETLPAYLPGNGGLLAALALMAAGWEGGPGDTPGFPAGWHVRHEGFIPSP</sequence>
<evidence type="ECO:0000313" key="3">
    <source>
        <dbReference type="Proteomes" id="UP001596455"/>
    </source>
</evidence>
<evidence type="ECO:0000256" key="1">
    <source>
        <dbReference type="SAM" id="MobiDB-lite"/>
    </source>
</evidence>
<dbReference type="Gene3D" id="1.50.10.10">
    <property type="match status" value="1"/>
</dbReference>
<dbReference type="EMBL" id="JBHTCQ010000001">
    <property type="protein sequence ID" value="MFC7404242.1"/>
    <property type="molecule type" value="Genomic_DNA"/>
</dbReference>
<reference evidence="3" key="1">
    <citation type="journal article" date="2019" name="Int. J. Syst. Evol. Microbiol.">
        <title>The Global Catalogue of Microorganisms (GCM) 10K type strain sequencing project: providing services to taxonomists for standard genome sequencing and annotation.</title>
        <authorList>
            <consortium name="The Broad Institute Genomics Platform"/>
            <consortium name="The Broad Institute Genome Sequencing Center for Infectious Disease"/>
            <person name="Wu L."/>
            <person name="Ma J."/>
        </authorList>
    </citation>
    <scope>NUCLEOTIDE SEQUENCE [LARGE SCALE GENOMIC DNA]</scope>
    <source>
        <strain evidence="3">JCM 1490</strain>
    </source>
</reference>
<accession>A0ABW2Q8H0</accession>
<organism evidence="2 3">
    <name type="scientific">Georgenia alba</name>
    <dbReference type="NCBI Taxonomy" id="2233858"/>
    <lineage>
        <taxon>Bacteria</taxon>
        <taxon>Bacillati</taxon>
        <taxon>Actinomycetota</taxon>
        <taxon>Actinomycetes</taxon>
        <taxon>Micrococcales</taxon>
        <taxon>Bogoriellaceae</taxon>
        <taxon>Georgenia</taxon>
    </lineage>
</organism>
<name>A0ABW2Q8H0_9MICO</name>
<gene>
    <name evidence="2" type="ORF">ACFQQL_03890</name>
</gene>
<comment type="caution">
    <text evidence="2">The sequence shown here is derived from an EMBL/GenBank/DDBJ whole genome shotgun (WGS) entry which is preliminary data.</text>
</comment>
<dbReference type="InterPro" id="IPR008928">
    <property type="entry name" value="6-hairpin_glycosidase_sf"/>
</dbReference>
<proteinExistence type="predicted"/>
<keyword evidence="3" id="KW-1185">Reference proteome</keyword>
<dbReference type="Proteomes" id="UP001596455">
    <property type="component" value="Unassembled WGS sequence"/>
</dbReference>
<dbReference type="SUPFAM" id="SSF48208">
    <property type="entry name" value="Six-hairpin glycosidases"/>
    <property type="match status" value="1"/>
</dbReference>